<evidence type="ECO:0000256" key="1">
    <source>
        <dbReference type="SAM" id="MobiDB-lite"/>
    </source>
</evidence>
<keyword evidence="3" id="KW-1185">Reference proteome</keyword>
<dbReference type="GeneID" id="28735884"/>
<feature type="region of interest" description="Disordered" evidence="1">
    <location>
        <begin position="270"/>
        <end position="289"/>
    </location>
</feature>
<dbReference type="RefSeq" id="XP_018005953.1">
    <property type="nucleotide sequence ID" value="XM_018144015.1"/>
</dbReference>
<protein>
    <submittedName>
        <fullName evidence="2">Uncharacterized protein</fullName>
    </submittedName>
</protein>
<feature type="region of interest" description="Disordered" evidence="1">
    <location>
        <begin position="235"/>
        <end position="255"/>
    </location>
</feature>
<dbReference type="Proteomes" id="UP000038010">
    <property type="component" value="Unassembled WGS sequence"/>
</dbReference>
<dbReference type="EMBL" id="LFJN01000001">
    <property type="protein sequence ID" value="KPI45990.1"/>
    <property type="molecule type" value="Genomic_DNA"/>
</dbReference>
<sequence length="348" mass="39303">MHRLDTIPAEIRRNIYEQYLACGEVSYHVVFLDADYNRNSRPDPQFTVGEGYNRSTWGAGILGVSRLIREELIPVICSERPLELGREQVHIAGIGVIVESPRQIPKQALPRLYACVPKDWQKHIQGLSIVDDRMLPSLTPEFHSSLPQLQYFDTNKTFELPDGFRELPSALLENFTASAFNAGDYTPLLVDRCLDVLREFLLQTPIYATKSRPVEIRADILIGTFHISRPERDDAVANDAGEGDSDSEGDSDGEVGRMAAMPLTAQGNLDDEEHSATEPENPYGWPYPLADPGDEHLGNILRCHITLPAHAEFAARHCNISWDEEYQKAERYYLAEKDNEKLIWKVEG</sequence>
<reference evidence="2 3" key="1">
    <citation type="submission" date="2015-06" db="EMBL/GenBank/DDBJ databases">
        <title>Draft genome of the ant-associated black yeast Phialophora attae CBS 131958.</title>
        <authorList>
            <person name="Moreno L.F."/>
            <person name="Stielow B.J."/>
            <person name="de Hoog S."/>
            <person name="Vicente V.A."/>
            <person name="Weiss V.A."/>
            <person name="de Vries M."/>
            <person name="Cruz L.M."/>
            <person name="Souza E.M."/>
        </authorList>
    </citation>
    <scope>NUCLEOTIDE SEQUENCE [LARGE SCALE GENOMIC DNA]</scope>
    <source>
        <strain evidence="2 3">CBS 131958</strain>
    </source>
</reference>
<dbReference type="AlphaFoldDB" id="A0A0N1HI93"/>
<name>A0A0N1HI93_9EURO</name>
<evidence type="ECO:0000313" key="3">
    <source>
        <dbReference type="Proteomes" id="UP000038010"/>
    </source>
</evidence>
<evidence type="ECO:0000313" key="2">
    <source>
        <dbReference type="EMBL" id="KPI45990.1"/>
    </source>
</evidence>
<gene>
    <name evidence="2" type="ORF">AB675_391</name>
</gene>
<organism evidence="2 3">
    <name type="scientific">Cyphellophora attinorum</name>
    <dbReference type="NCBI Taxonomy" id="1664694"/>
    <lineage>
        <taxon>Eukaryota</taxon>
        <taxon>Fungi</taxon>
        <taxon>Dikarya</taxon>
        <taxon>Ascomycota</taxon>
        <taxon>Pezizomycotina</taxon>
        <taxon>Eurotiomycetes</taxon>
        <taxon>Chaetothyriomycetidae</taxon>
        <taxon>Chaetothyriales</taxon>
        <taxon>Cyphellophoraceae</taxon>
        <taxon>Cyphellophora</taxon>
    </lineage>
</organism>
<accession>A0A0N1HI93</accession>
<comment type="caution">
    <text evidence="2">The sequence shown here is derived from an EMBL/GenBank/DDBJ whole genome shotgun (WGS) entry which is preliminary data.</text>
</comment>
<proteinExistence type="predicted"/>
<dbReference type="VEuPathDB" id="FungiDB:AB675_391"/>
<feature type="compositionally biased region" description="Acidic residues" evidence="1">
    <location>
        <begin position="241"/>
        <end position="253"/>
    </location>
</feature>